<dbReference type="PROSITE" id="PS52002">
    <property type="entry name" value="SM"/>
    <property type="match status" value="1"/>
</dbReference>
<keyword evidence="7" id="KW-0508">mRNA splicing</keyword>
<dbReference type="GO" id="GO:0071013">
    <property type="term" value="C:catalytic step 2 spliceosome"/>
    <property type="evidence" value="ECO:0007669"/>
    <property type="project" value="TreeGrafter"/>
</dbReference>
<name>A0AAD5UFX3_9FUNG</name>
<dbReference type="Pfam" id="PF01423">
    <property type="entry name" value="LSM"/>
    <property type="match status" value="1"/>
</dbReference>
<dbReference type="Gene3D" id="2.30.30.100">
    <property type="match status" value="1"/>
</dbReference>
<keyword evidence="13" id="KW-1185">Reference proteome</keyword>
<evidence type="ECO:0000256" key="2">
    <source>
        <dbReference type="ARBA" id="ARBA00004496"/>
    </source>
</evidence>
<comment type="subcellular location">
    <subcellularLocation>
        <location evidence="2">Cytoplasm</location>
    </subcellularLocation>
    <subcellularLocation>
        <location evidence="1">Nucleus</location>
    </subcellularLocation>
</comment>
<keyword evidence="4" id="KW-0963">Cytoplasm</keyword>
<dbReference type="GO" id="GO:0005682">
    <property type="term" value="C:U5 snRNP"/>
    <property type="evidence" value="ECO:0007669"/>
    <property type="project" value="TreeGrafter"/>
</dbReference>
<dbReference type="InterPro" id="IPR047575">
    <property type="entry name" value="Sm"/>
</dbReference>
<dbReference type="PANTHER" id="PTHR10701:SF0">
    <property type="entry name" value="SMALL NUCLEAR RIBONUCLEOPROTEIN-ASSOCIATED PROTEIN B"/>
    <property type="match status" value="1"/>
</dbReference>
<dbReference type="GO" id="GO:0005687">
    <property type="term" value="C:U4 snRNP"/>
    <property type="evidence" value="ECO:0007669"/>
    <property type="project" value="TreeGrafter"/>
</dbReference>
<comment type="caution">
    <text evidence="12">The sequence shown here is derived from an EMBL/GenBank/DDBJ whole genome shotgun (WGS) entry which is preliminary data.</text>
</comment>
<keyword evidence="9" id="KW-0687">Ribonucleoprotein</keyword>
<dbReference type="GO" id="GO:0005737">
    <property type="term" value="C:cytoplasm"/>
    <property type="evidence" value="ECO:0007669"/>
    <property type="project" value="UniProtKB-SubCell"/>
</dbReference>
<evidence type="ECO:0000256" key="6">
    <source>
        <dbReference type="ARBA" id="ARBA00022884"/>
    </source>
</evidence>
<dbReference type="GO" id="GO:0071004">
    <property type="term" value="C:U2-type prespliceosome"/>
    <property type="evidence" value="ECO:0007669"/>
    <property type="project" value="TreeGrafter"/>
</dbReference>
<dbReference type="EMBL" id="JADGKB010000090">
    <property type="protein sequence ID" value="KAJ3254203.1"/>
    <property type="molecule type" value="Genomic_DNA"/>
</dbReference>
<dbReference type="SUPFAM" id="SSF50182">
    <property type="entry name" value="Sm-like ribonucleoproteins"/>
    <property type="match status" value="1"/>
</dbReference>
<dbReference type="InterPro" id="IPR010920">
    <property type="entry name" value="LSM_dom_sf"/>
</dbReference>
<evidence type="ECO:0000256" key="3">
    <source>
        <dbReference type="ARBA" id="ARBA00009123"/>
    </source>
</evidence>
<evidence type="ECO:0000259" key="11">
    <source>
        <dbReference type="PROSITE" id="PS52002"/>
    </source>
</evidence>
<dbReference type="GO" id="GO:0005685">
    <property type="term" value="C:U1 snRNP"/>
    <property type="evidence" value="ECO:0007669"/>
    <property type="project" value="TreeGrafter"/>
</dbReference>
<evidence type="ECO:0000256" key="10">
    <source>
        <dbReference type="ARBA" id="ARBA00041355"/>
    </source>
</evidence>
<dbReference type="Proteomes" id="UP001210925">
    <property type="component" value="Unassembled WGS sequence"/>
</dbReference>
<sequence length="163" mass="17134">MVTIQDGRTLVGQMLAFDKHMNLVLSDTQETRRIKPKNAGDPERTEKRTLGLVILRGETIVSMSIEAAPPQTLERKVLPTGPGIGKPASRGLPVTTGAPAGLGGPIGGIGGPSHQSMAPSNILLTLDLPFGVPPPGFRPGMPMPPPPVILLNARDSNHSKIFS</sequence>
<dbReference type="GO" id="GO:0003723">
    <property type="term" value="F:RNA binding"/>
    <property type="evidence" value="ECO:0007669"/>
    <property type="project" value="UniProtKB-KW"/>
</dbReference>
<dbReference type="CDD" id="cd01717">
    <property type="entry name" value="Sm_B"/>
    <property type="match status" value="1"/>
</dbReference>
<feature type="domain" description="Sm" evidence="11">
    <location>
        <begin position="1"/>
        <end position="69"/>
    </location>
</feature>
<gene>
    <name evidence="12" type="ORF">HK103_007448</name>
</gene>
<dbReference type="SMART" id="SM00651">
    <property type="entry name" value="Sm"/>
    <property type="match status" value="1"/>
</dbReference>
<dbReference type="GO" id="GO:0005686">
    <property type="term" value="C:U2 snRNP"/>
    <property type="evidence" value="ECO:0007669"/>
    <property type="project" value="TreeGrafter"/>
</dbReference>
<dbReference type="PANTHER" id="PTHR10701">
    <property type="entry name" value="SMALL NUCLEAR RIBONUCLEOPROTEIN-ASSOCIATED PROTEIN B AND N"/>
    <property type="match status" value="1"/>
</dbReference>
<evidence type="ECO:0000256" key="8">
    <source>
        <dbReference type="ARBA" id="ARBA00023242"/>
    </source>
</evidence>
<reference evidence="12" key="1">
    <citation type="submission" date="2020-05" db="EMBL/GenBank/DDBJ databases">
        <title>Phylogenomic resolution of chytrid fungi.</title>
        <authorList>
            <person name="Stajich J.E."/>
            <person name="Amses K."/>
            <person name="Simmons R."/>
            <person name="Seto K."/>
            <person name="Myers J."/>
            <person name="Bonds A."/>
            <person name="Quandt C.A."/>
            <person name="Barry K."/>
            <person name="Liu P."/>
            <person name="Grigoriev I."/>
            <person name="Longcore J.E."/>
            <person name="James T.Y."/>
        </authorList>
    </citation>
    <scope>NUCLEOTIDE SEQUENCE</scope>
    <source>
        <strain evidence="12">PLAUS21</strain>
    </source>
</reference>
<dbReference type="AlphaFoldDB" id="A0AAD5UFX3"/>
<evidence type="ECO:0000256" key="9">
    <source>
        <dbReference type="ARBA" id="ARBA00023274"/>
    </source>
</evidence>
<evidence type="ECO:0000256" key="5">
    <source>
        <dbReference type="ARBA" id="ARBA00022664"/>
    </source>
</evidence>
<dbReference type="GO" id="GO:0070990">
    <property type="term" value="F:snRNP binding"/>
    <property type="evidence" value="ECO:0007669"/>
    <property type="project" value="TreeGrafter"/>
</dbReference>
<comment type="similarity">
    <text evidence="3">Belongs to the snRNP SmB/SmN family.</text>
</comment>
<keyword evidence="6" id="KW-0694">RNA-binding</keyword>
<keyword evidence="8" id="KW-0539">Nucleus</keyword>
<dbReference type="InterPro" id="IPR050914">
    <property type="entry name" value="snRNP_SmB/NAA38-like"/>
</dbReference>
<evidence type="ECO:0000256" key="7">
    <source>
        <dbReference type="ARBA" id="ARBA00023187"/>
    </source>
</evidence>
<evidence type="ECO:0000313" key="12">
    <source>
        <dbReference type="EMBL" id="KAJ3254203.1"/>
    </source>
</evidence>
<evidence type="ECO:0000256" key="4">
    <source>
        <dbReference type="ARBA" id="ARBA00022490"/>
    </source>
</evidence>
<evidence type="ECO:0000256" key="1">
    <source>
        <dbReference type="ARBA" id="ARBA00004123"/>
    </source>
</evidence>
<dbReference type="GO" id="GO:0046540">
    <property type="term" value="C:U4/U6 x U5 tri-snRNP complex"/>
    <property type="evidence" value="ECO:0007669"/>
    <property type="project" value="TreeGrafter"/>
</dbReference>
<dbReference type="InterPro" id="IPR001163">
    <property type="entry name" value="Sm_dom_euk/arc"/>
</dbReference>
<proteinExistence type="inferred from homology"/>
<keyword evidence="5" id="KW-0507">mRNA processing</keyword>
<organism evidence="12 13">
    <name type="scientific">Boothiomyces macroporosus</name>
    <dbReference type="NCBI Taxonomy" id="261099"/>
    <lineage>
        <taxon>Eukaryota</taxon>
        <taxon>Fungi</taxon>
        <taxon>Fungi incertae sedis</taxon>
        <taxon>Chytridiomycota</taxon>
        <taxon>Chytridiomycota incertae sedis</taxon>
        <taxon>Chytridiomycetes</taxon>
        <taxon>Rhizophydiales</taxon>
        <taxon>Terramycetaceae</taxon>
        <taxon>Boothiomyces</taxon>
    </lineage>
</organism>
<protein>
    <recommendedName>
        <fullName evidence="10">Sm protein B</fullName>
    </recommendedName>
</protein>
<accession>A0AAD5UFX3</accession>
<dbReference type="GO" id="GO:0000398">
    <property type="term" value="P:mRNA splicing, via spliceosome"/>
    <property type="evidence" value="ECO:0007669"/>
    <property type="project" value="TreeGrafter"/>
</dbReference>
<evidence type="ECO:0000313" key="13">
    <source>
        <dbReference type="Proteomes" id="UP001210925"/>
    </source>
</evidence>